<evidence type="ECO:0000313" key="2">
    <source>
        <dbReference type="Proteomes" id="UP000542973"/>
    </source>
</evidence>
<evidence type="ECO:0000313" key="1">
    <source>
        <dbReference type="EMBL" id="NNH12961.1"/>
    </source>
</evidence>
<protein>
    <submittedName>
        <fullName evidence="1">Uncharacterized protein</fullName>
    </submittedName>
</protein>
<reference evidence="1 2" key="1">
    <citation type="submission" date="2020-05" db="EMBL/GenBank/DDBJ databases">
        <title>MicrobeNet Type strains.</title>
        <authorList>
            <person name="Nicholson A.C."/>
        </authorList>
    </citation>
    <scope>NUCLEOTIDE SEQUENCE [LARGE SCALE GENOMIC DNA]</scope>
    <source>
        <strain evidence="1 2">ATCC 700815</strain>
    </source>
</reference>
<sequence length="82" mass="9326">MSTFPSRLMQRARYQDQLRLCLLDAHGYSMTEASVSCARHQRLIETARCNGVSADKVARQLARLDVGAYRRALPSDRPWNMG</sequence>
<proteinExistence type="predicted"/>
<gene>
    <name evidence="1" type="ORF">HLB16_19030</name>
</gene>
<organism evidence="1 2">
    <name type="scientific">Cupriavidus gilardii</name>
    <dbReference type="NCBI Taxonomy" id="82541"/>
    <lineage>
        <taxon>Bacteria</taxon>
        <taxon>Pseudomonadati</taxon>
        <taxon>Pseudomonadota</taxon>
        <taxon>Betaproteobacteria</taxon>
        <taxon>Burkholderiales</taxon>
        <taxon>Burkholderiaceae</taxon>
        <taxon>Cupriavidus</taxon>
    </lineage>
</organism>
<dbReference type="AlphaFoldDB" id="A0A849BB02"/>
<accession>A0A849BB02</accession>
<dbReference type="Proteomes" id="UP000542973">
    <property type="component" value="Unassembled WGS sequence"/>
</dbReference>
<dbReference type="RefSeq" id="WP_151023328.1">
    <property type="nucleotide sequence ID" value="NZ_BAAAEB010000046.1"/>
</dbReference>
<name>A0A849BB02_9BURK</name>
<comment type="caution">
    <text evidence="1">The sequence shown here is derived from an EMBL/GenBank/DDBJ whole genome shotgun (WGS) entry which is preliminary data.</text>
</comment>
<dbReference type="EMBL" id="JABEMD010000036">
    <property type="protein sequence ID" value="NNH12961.1"/>
    <property type="molecule type" value="Genomic_DNA"/>
</dbReference>